<proteinExistence type="predicted"/>
<accession>A0ABU5FB44</accession>
<gene>
    <name evidence="2" type="ORF">SO486_00755</name>
</gene>
<dbReference type="EMBL" id="JAXGGE010000001">
    <property type="protein sequence ID" value="MDY4298525.1"/>
    <property type="molecule type" value="Genomic_DNA"/>
</dbReference>
<organism evidence="2 3">
    <name type="scientific">Pseudomonas salmasensis</name>
    <dbReference type="NCBI Taxonomy" id="2745514"/>
    <lineage>
        <taxon>Bacteria</taxon>
        <taxon>Pseudomonadati</taxon>
        <taxon>Pseudomonadota</taxon>
        <taxon>Gammaproteobacteria</taxon>
        <taxon>Pseudomonadales</taxon>
        <taxon>Pseudomonadaceae</taxon>
        <taxon>Pseudomonas</taxon>
    </lineage>
</organism>
<evidence type="ECO:0008006" key="4">
    <source>
        <dbReference type="Google" id="ProtNLM"/>
    </source>
</evidence>
<evidence type="ECO:0000313" key="3">
    <source>
        <dbReference type="Proteomes" id="UP001277967"/>
    </source>
</evidence>
<dbReference type="RefSeq" id="WP_320745820.1">
    <property type="nucleotide sequence ID" value="NZ_JAXGGE010000001.1"/>
</dbReference>
<evidence type="ECO:0000256" key="1">
    <source>
        <dbReference type="SAM" id="Phobius"/>
    </source>
</evidence>
<evidence type="ECO:0000313" key="2">
    <source>
        <dbReference type="EMBL" id="MDY4298525.1"/>
    </source>
</evidence>
<keyword evidence="3" id="KW-1185">Reference proteome</keyword>
<keyword evidence="1" id="KW-1133">Transmembrane helix</keyword>
<dbReference type="Proteomes" id="UP001277967">
    <property type="component" value="Unassembled WGS sequence"/>
</dbReference>
<feature type="transmembrane region" description="Helical" evidence="1">
    <location>
        <begin position="141"/>
        <end position="165"/>
    </location>
</feature>
<comment type="caution">
    <text evidence="2">The sequence shown here is derived from an EMBL/GenBank/DDBJ whole genome shotgun (WGS) entry which is preliminary data.</text>
</comment>
<sequence>MVYLIPCALILIIATSVGLGFLSTNWFLEFGLFTVVLSSFASMILAFLSGRKASRVRQVEYESYLPKMDEKESHFFKFSVGIMGANNQQPLVHLQNQIDEIKRVAIQDEKSFRSLSKITNYRVSIALAQIKFHEEVTLPKILGAGSGSIILAGVMTIIGSAYLAFPGPLYERFFEVASALKGMFGSLLVS</sequence>
<protein>
    <recommendedName>
        <fullName evidence="4">MotA/TolQ/ExbB proton channel domain-containing protein</fullName>
    </recommendedName>
</protein>
<reference evidence="2 3" key="1">
    <citation type="submission" date="2023-11" db="EMBL/GenBank/DDBJ databases">
        <title>Genome sequence of Pseudomonas salmasensis Strain SLU99.</title>
        <authorList>
            <person name="Ghadamgahi F."/>
            <person name="Kalyandurg P.B."/>
            <person name="Catara V."/>
            <person name="Vetukuri R."/>
            <person name="Ghosh S."/>
        </authorList>
    </citation>
    <scope>NUCLEOTIDE SEQUENCE [LARGE SCALE GENOMIC DNA]</scope>
    <source>
        <strain evidence="2 3">SLU99</strain>
    </source>
</reference>
<name>A0ABU5FB44_9PSED</name>
<keyword evidence="1" id="KW-0472">Membrane</keyword>
<keyword evidence="1" id="KW-0812">Transmembrane</keyword>
<feature type="transmembrane region" description="Helical" evidence="1">
    <location>
        <begin position="30"/>
        <end position="48"/>
    </location>
</feature>